<dbReference type="PANTHER" id="PTHR39555">
    <property type="entry name" value="FIMBRIAL ASSEMBLY PROTEIN PILO-LIKE PROTEIN-RELATED"/>
    <property type="match status" value="1"/>
</dbReference>
<evidence type="ECO:0000256" key="1">
    <source>
        <dbReference type="SAM" id="Coils"/>
    </source>
</evidence>
<dbReference type="InterPro" id="IPR007445">
    <property type="entry name" value="PilO"/>
</dbReference>
<dbReference type="GO" id="GO:0043107">
    <property type="term" value="P:type IV pilus-dependent motility"/>
    <property type="evidence" value="ECO:0007669"/>
    <property type="project" value="InterPro"/>
</dbReference>
<dbReference type="KEGG" id="nco:AAW31_05680"/>
<feature type="transmembrane region" description="Helical" evidence="2">
    <location>
        <begin position="20"/>
        <end position="41"/>
    </location>
</feature>
<dbReference type="Proteomes" id="UP000324176">
    <property type="component" value="Unassembled WGS sequence"/>
</dbReference>
<dbReference type="AlphaFoldDB" id="A0A0F7KF41"/>
<dbReference type="Gene3D" id="1.10.287.540">
    <property type="entry name" value="Helix hairpin bin"/>
    <property type="match status" value="1"/>
</dbReference>
<evidence type="ECO:0000313" key="5">
    <source>
        <dbReference type="Proteomes" id="UP000034156"/>
    </source>
</evidence>
<keyword evidence="2" id="KW-0812">Transmembrane</keyword>
<protein>
    <submittedName>
        <fullName evidence="3 4">Pilus assembly protein PilO</fullName>
    </submittedName>
</protein>
<accession>A0A0F7KF41</accession>
<keyword evidence="5" id="KW-1185">Reference proteome</keyword>
<dbReference type="PANTHER" id="PTHR39555:SF1">
    <property type="entry name" value="TYPE IV PILUS INNER MEMBRANE COMPONENT PILO"/>
    <property type="match status" value="1"/>
</dbReference>
<evidence type="ECO:0000313" key="4">
    <source>
        <dbReference type="EMBL" id="TYP91394.1"/>
    </source>
</evidence>
<dbReference type="PATRIC" id="fig|44574.3.peg.1363"/>
<reference evidence="3 5" key="2">
    <citation type="journal article" date="2016" name="Genome Announc.">
        <title>Genome Sequence of Nitrosomonas communis Strain Nm2, a Mesophilic Ammonia-Oxidizing Bacterium Isolated from Mediterranean Soil.</title>
        <authorList>
            <person name="Kozlowski J.A."/>
            <person name="Kits K.D."/>
            <person name="Stein L.Y."/>
        </authorList>
    </citation>
    <scope>NUCLEOTIDE SEQUENCE [LARGE SCALE GENOMIC DNA]</scope>
    <source>
        <strain evidence="3 5">Nm2</strain>
    </source>
</reference>
<evidence type="ECO:0000313" key="6">
    <source>
        <dbReference type="Proteomes" id="UP000324176"/>
    </source>
</evidence>
<evidence type="ECO:0000313" key="3">
    <source>
        <dbReference type="EMBL" id="AKH37419.1"/>
    </source>
</evidence>
<dbReference type="Proteomes" id="UP000034156">
    <property type="component" value="Chromosome"/>
</dbReference>
<sequence length="208" mass="23298">MNLSEQLRLLNPNDPGSWPLAIKVCTLISLLVAIVAVGYFLDWQEQSEMFERAEAEEVTLKETYLIKKRSAVNLDIMRQQLQEIEQTLSLMLKQLPNKSEIDALLVDINRAGLGRGLQFELFKPAASETIKEIYAELPVTVRVIGNYHDIGAFASDVAQLPRIVTLNDINITPGKEQNLVLNAVAKTFRYLDDEELANQVKSNSGGNK</sequence>
<gene>
    <name evidence="3" type="ORF">AAW31_05680</name>
    <name evidence="4" type="ORF">BCL69_100922</name>
</gene>
<keyword evidence="2" id="KW-1133">Transmembrane helix</keyword>
<organism evidence="3 5">
    <name type="scientific">Nitrosomonas communis</name>
    <dbReference type="NCBI Taxonomy" id="44574"/>
    <lineage>
        <taxon>Bacteria</taxon>
        <taxon>Pseudomonadati</taxon>
        <taxon>Pseudomonadota</taxon>
        <taxon>Betaproteobacteria</taxon>
        <taxon>Nitrosomonadales</taxon>
        <taxon>Nitrosomonadaceae</taxon>
        <taxon>Nitrosomonas</taxon>
    </lineage>
</organism>
<dbReference type="InterPro" id="IPR014717">
    <property type="entry name" value="Transl_elong_EF1B/ribsomal_bS6"/>
</dbReference>
<dbReference type="Gene3D" id="3.30.70.60">
    <property type="match status" value="1"/>
</dbReference>
<reference evidence="4 6" key="3">
    <citation type="submission" date="2019-07" db="EMBL/GenBank/DDBJ databases">
        <title>Active sludge and wastewater microbial communities from Klosterneuburg, Austria.</title>
        <authorList>
            <person name="Wagner M."/>
        </authorList>
    </citation>
    <scope>NUCLEOTIDE SEQUENCE [LARGE SCALE GENOMIC DNA]</scope>
    <source>
        <strain evidence="4 6">Nm2</strain>
    </source>
</reference>
<dbReference type="OrthoDB" id="9802133at2"/>
<name>A0A0F7KF41_9PROT</name>
<dbReference type="Pfam" id="PF04350">
    <property type="entry name" value="PilO"/>
    <property type="match status" value="1"/>
</dbReference>
<keyword evidence="2" id="KW-0472">Membrane</keyword>
<evidence type="ECO:0000256" key="2">
    <source>
        <dbReference type="SAM" id="Phobius"/>
    </source>
</evidence>
<dbReference type="RefSeq" id="WP_046849500.1">
    <property type="nucleotide sequence ID" value="NZ_CBDIPD010000073.1"/>
</dbReference>
<proteinExistence type="predicted"/>
<reference evidence="5" key="1">
    <citation type="submission" date="2015-05" db="EMBL/GenBank/DDBJ databases">
        <title>Draft genome of Nitrosomonas communis strain Nm2.</title>
        <authorList>
            <person name="Kozlowski J.A."/>
            <person name="Kits K.D."/>
            <person name="Stein L.Y."/>
        </authorList>
    </citation>
    <scope>NUCLEOTIDE SEQUENCE [LARGE SCALE GENOMIC DNA]</scope>
    <source>
        <strain evidence="5">Nm2</strain>
    </source>
</reference>
<dbReference type="EMBL" id="CP011451">
    <property type="protein sequence ID" value="AKH37419.1"/>
    <property type="molecule type" value="Genomic_DNA"/>
</dbReference>
<keyword evidence="1" id="KW-0175">Coiled coil</keyword>
<feature type="coiled-coil region" evidence="1">
    <location>
        <begin position="67"/>
        <end position="94"/>
    </location>
</feature>
<dbReference type="GO" id="GO:0043683">
    <property type="term" value="P:type IV pilus assembly"/>
    <property type="evidence" value="ECO:0007669"/>
    <property type="project" value="InterPro"/>
</dbReference>
<dbReference type="EMBL" id="VNHT01000009">
    <property type="protein sequence ID" value="TYP91394.1"/>
    <property type="molecule type" value="Genomic_DNA"/>
</dbReference>
<dbReference type="PIRSF" id="PIRSF016482">
    <property type="entry name" value="PilO"/>
    <property type="match status" value="1"/>
</dbReference>